<dbReference type="EMBL" id="AEYP01025223">
    <property type="status" value="NOT_ANNOTATED_CDS"/>
    <property type="molecule type" value="Genomic_DNA"/>
</dbReference>
<dbReference type="AlphaFoldDB" id="M3YPM3"/>
<evidence type="ECO:0000256" key="1">
    <source>
        <dbReference type="SAM" id="MobiDB-lite"/>
    </source>
</evidence>
<sequence>MGPAGVRMELHTGTWKQRCEQGRLQDHAIPKSPLPLLPQGYPGILFFPPPNPGFPQDASGPGTAGQACWHGPQGGCDTARDLERAVASSPAGFRTGTLWRGEAPRATVGVSKESHTGPAEGETQRRRRRDTPAEARYPKGPKSRAEAVTVLQTTASLVWRSGSQSQKCSRQQARRPQARPLPGCAGALDPKHSRLFTPLPGPAYAQPRITAAPALLGIQPDSGPQKAPEMLPTPADHVCLRAQGHTHPVCGDGGGGVGVLEDLLARPGTWTPKTSSSLAAPRPGPPDGSAQGCLGAPCRGGGSRSQQRQARPSEFRAQKRSVLLCALPSRPLYLLPRTPGPKATGRREGARRRAHTHAHTRTHRAGEPGALGGKSPQVPAHSVNPEGGRGPKRAPHPHAGPSSPAPPDSGRRKGVSPGLDWGAKGRPPLDPTGPEPCPLSGLPGEDSARSGPETGVGEGGRAPGRTQRRVTRSPPRRRAAGGGRGRRRKERSSSLLWGPPGIHRGWSQSLPRKRPRTYDLAGPTSPPLSRPTSRRSSAMSPGREPAEVPGLPLGQRSQGEGRTQQQCPQPSQVFGAC</sequence>
<dbReference type="EMBL" id="AEYP01025224">
    <property type="status" value="NOT_ANNOTATED_CDS"/>
    <property type="molecule type" value="Genomic_DNA"/>
</dbReference>
<dbReference type="InParanoid" id="M3YPM3"/>
<name>M3YPM3_MUSPF</name>
<reference evidence="2" key="1">
    <citation type="submission" date="2024-06" db="UniProtKB">
        <authorList>
            <consortium name="Ensembl"/>
        </authorList>
    </citation>
    <scope>IDENTIFICATION</scope>
</reference>
<feature type="region of interest" description="Disordered" evidence="1">
    <location>
        <begin position="159"/>
        <end position="201"/>
    </location>
</feature>
<proteinExistence type="predicted"/>
<dbReference type="HOGENOM" id="CLU_472475_0_0_1"/>
<feature type="compositionally biased region" description="Pro residues" evidence="1">
    <location>
        <begin position="428"/>
        <end position="437"/>
    </location>
</feature>
<protein>
    <submittedName>
        <fullName evidence="2">Uncharacterized protein</fullName>
    </submittedName>
</protein>
<feature type="compositionally biased region" description="Basic residues" evidence="1">
    <location>
        <begin position="466"/>
        <end position="490"/>
    </location>
</feature>
<accession>M3YPM3</accession>
<feature type="compositionally biased region" description="Basic residues" evidence="1">
    <location>
        <begin position="349"/>
        <end position="363"/>
    </location>
</feature>
<evidence type="ECO:0000313" key="2">
    <source>
        <dbReference type="Ensembl" id="ENSMPUP00000013281.1"/>
    </source>
</evidence>
<feature type="compositionally biased region" description="Polar residues" evidence="1">
    <location>
        <begin position="555"/>
        <end position="577"/>
    </location>
</feature>
<feature type="region of interest" description="Disordered" evidence="1">
    <location>
        <begin position="267"/>
        <end position="577"/>
    </location>
</feature>
<feature type="compositionally biased region" description="Polar residues" evidence="1">
    <location>
        <begin position="159"/>
        <end position="169"/>
    </location>
</feature>
<organism evidence="2">
    <name type="scientific">Mustela putorius furo</name>
    <name type="common">European domestic ferret</name>
    <name type="synonym">Mustela furo</name>
    <dbReference type="NCBI Taxonomy" id="9669"/>
    <lineage>
        <taxon>Eukaryota</taxon>
        <taxon>Metazoa</taxon>
        <taxon>Chordata</taxon>
        <taxon>Craniata</taxon>
        <taxon>Vertebrata</taxon>
        <taxon>Euteleostomi</taxon>
        <taxon>Mammalia</taxon>
        <taxon>Eutheria</taxon>
        <taxon>Laurasiatheria</taxon>
        <taxon>Carnivora</taxon>
        <taxon>Caniformia</taxon>
        <taxon>Musteloidea</taxon>
        <taxon>Mustelidae</taxon>
        <taxon>Mustelinae</taxon>
        <taxon>Mustela</taxon>
    </lineage>
</organism>
<dbReference type="EMBL" id="AEYP01025222">
    <property type="status" value="NOT_ANNOTATED_CDS"/>
    <property type="molecule type" value="Genomic_DNA"/>
</dbReference>
<dbReference type="Ensembl" id="ENSMPUT00000013493.1">
    <property type="protein sequence ID" value="ENSMPUP00000013281.1"/>
    <property type="gene ID" value="ENSMPUG00000013380.1"/>
</dbReference>
<feature type="region of interest" description="Disordered" evidence="1">
    <location>
        <begin position="95"/>
        <end position="147"/>
    </location>
</feature>